<dbReference type="InterPro" id="IPR007199">
    <property type="entry name" value="Rep_factor-A_N"/>
</dbReference>
<evidence type="ECO:0000256" key="10">
    <source>
        <dbReference type="SAM" id="MobiDB-lite"/>
    </source>
</evidence>
<dbReference type="SUPFAM" id="SSF50249">
    <property type="entry name" value="Nucleic acid-binding proteins"/>
    <property type="match status" value="4"/>
</dbReference>
<dbReference type="PANTHER" id="PTHR47165">
    <property type="entry name" value="OS03G0429900 PROTEIN"/>
    <property type="match status" value="1"/>
</dbReference>
<dbReference type="InterPro" id="IPR047192">
    <property type="entry name" value="Euk_RPA1_DBD_C"/>
</dbReference>
<evidence type="ECO:0000256" key="8">
    <source>
        <dbReference type="ARBA" id="ARBA00023242"/>
    </source>
</evidence>
<protein>
    <recommendedName>
        <fullName evidence="9">Replication protein A subunit</fullName>
    </recommendedName>
</protein>
<evidence type="ECO:0000256" key="4">
    <source>
        <dbReference type="ARBA" id="ARBA00022723"/>
    </source>
</evidence>
<name>A0AAD7UK42_9STRA</name>
<evidence type="ECO:0000259" key="13">
    <source>
        <dbReference type="Pfam" id="PF08646"/>
    </source>
</evidence>
<dbReference type="Pfam" id="PF08646">
    <property type="entry name" value="Rep_fac-A_C"/>
    <property type="match status" value="1"/>
</dbReference>
<dbReference type="CDD" id="cd04475">
    <property type="entry name" value="RPA1_DBD_B"/>
    <property type="match status" value="1"/>
</dbReference>
<dbReference type="GO" id="GO:0006281">
    <property type="term" value="P:DNA repair"/>
    <property type="evidence" value="ECO:0007669"/>
    <property type="project" value="InterPro"/>
</dbReference>
<accession>A0AAD7UK42</accession>
<dbReference type="InterPro" id="IPR004591">
    <property type="entry name" value="Rfa1"/>
</dbReference>
<keyword evidence="16" id="KW-1185">Reference proteome</keyword>
<dbReference type="NCBIfam" id="TIGR00617">
    <property type="entry name" value="rpa1"/>
    <property type="match status" value="1"/>
</dbReference>
<evidence type="ECO:0000256" key="6">
    <source>
        <dbReference type="ARBA" id="ARBA00022833"/>
    </source>
</evidence>
<sequence length="626" mass="68857">MEHLTAGGVDVLLKNSVDEATGVVVQLLDVQPHGSRWKMQLNDGVQRCYAMCATQCARAFEAKDVKEFALVCVTKATVNEMGSPDRKVVIVLGLDVVDTSYDYALGSFSTTSSTGPPKTPAAVRTQSRSSPPDHRTPSTAGVPRGREDDPMTPAAPRANGAIQYAKVDARSLPTTPVSALNPYHNRWTIKARLTQKGEPIEWSNQRGSGTLLKVTFEDAEGDDIMAVMFKEAAAKWGPELEEGAVYYVSNGRLKVADRRFCKTKCAYELTLNTDAKIERALADDEDDGDKPAMPVVGLANVEASDADLVNVRCVVKDAEDVREVVSQKLGGKTLFKRDLSIVDRGLVEVRCTLWGDHAKRNVDWPGTVLAATSLKLGEYNGARTLTAIRNSKLVYPADDPPRGSWLPKADVRAAFDLKQWWRDEGSTAQTSRPATNSAGSTSMRSVSVSDRRSIRDIKEDPELGHGDKSDYVTFKASFANIKSDKLWYESCAGEGCQKKVTASSDGTYSCEKCGHQSTECDYRYLLSVKAADDTSDLWISGFNDAALVVFDGTTAKDMLMLRDEDEQNFEDFVNSKAWHPFLVRARVKNEVYNETARIKYNIVQIAKIDYKVESAELLKAIHSFGP</sequence>
<comment type="similarity">
    <text evidence="2 9">Belongs to the replication factor A protein 1 family.</text>
</comment>
<evidence type="ECO:0000313" key="16">
    <source>
        <dbReference type="Proteomes" id="UP001230188"/>
    </source>
</evidence>
<feature type="region of interest" description="Disordered" evidence="10">
    <location>
        <begin position="108"/>
        <end position="156"/>
    </location>
</feature>
<dbReference type="AlphaFoldDB" id="A0AAD7UK42"/>
<dbReference type="CDD" id="cd04474">
    <property type="entry name" value="RPA1_DBD_A"/>
    <property type="match status" value="1"/>
</dbReference>
<feature type="region of interest" description="Disordered" evidence="10">
    <location>
        <begin position="425"/>
        <end position="462"/>
    </location>
</feature>
<reference evidence="15" key="1">
    <citation type="submission" date="2023-01" db="EMBL/GenBank/DDBJ databases">
        <title>Metagenome sequencing of chrysophaentin producing Chrysophaeum taylorii.</title>
        <authorList>
            <person name="Davison J."/>
            <person name="Bewley C."/>
        </authorList>
    </citation>
    <scope>NUCLEOTIDE SEQUENCE</scope>
    <source>
        <strain evidence="15">NIES-1699</strain>
    </source>
</reference>
<keyword evidence="4 9" id="KW-0479">Metal-binding</keyword>
<dbReference type="Pfam" id="PF16900">
    <property type="entry name" value="REPA_OB_2"/>
    <property type="match status" value="1"/>
</dbReference>
<dbReference type="FunFam" id="2.40.50.140:FF:000090">
    <property type="entry name" value="Replication protein A subunit"/>
    <property type="match status" value="1"/>
</dbReference>
<dbReference type="InterPro" id="IPR013955">
    <property type="entry name" value="Rep_factor-A_C"/>
</dbReference>
<dbReference type="GO" id="GO:0008270">
    <property type="term" value="F:zinc ion binding"/>
    <property type="evidence" value="ECO:0007669"/>
    <property type="project" value="UniProtKB-KW"/>
</dbReference>
<evidence type="ECO:0000256" key="1">
    <source>
        <dbReference type="ARBA" id="ARBA00004123"/>
    </source>
</evidence>
<gene>
    <name evidence="15" type="ORF">CTAYLR_008094</name>
</gene>
<feature type="domain" description="Replication factor-A protein 1 N-terminal" evidence="12">
    <location>
        <begin position="4"/>
        <end position="98"/>
    </location>
</feature>
<dbReference type="GO" id="GO:0006260">
    <property type="term" value="P:DNA replication"/>
    <property type="evidence" value="ECO:0007669"/>
    <property type="project" value="UniProtKB-KW"/>
</dbReference>
<evidence type="ECO:0000256" key="5">
    <source>
        <dbReference type="ARBA" id="ARBA00022771"/>
    </source>
</evidence>
<evidence type="ECO:0000259" key="11">
    <source>
        <dbReference type="Pfam" id="PF01336"/>
    </source>
</evidence>
<keyword evidence="7 9" id="KW-0238">DNA-binding</keyword>
<keyword evidence="5 9" id="KW-0863">Zinc-finger</keyword>
<evidence type="ECO:0000256" key="3">
    <source>
        <dbReference type="ARBA" id="ARBA00022705"/>
    </source>
</evidence>
<dbReference type="InterPro" id="IPR012340">
    <property type="entry name" value="NA-bd_OB-fold"/>
</dbReference>
<dbReference type="GO" id="GO:0006310">
    <property type="term" value="P:DNA recombination"/>
    <property type="evidence" value="ECO:0007669"/>
    <property type="project" value="InterPro"/>
</dbReference>
<proteinExistence type="inferred from homology"/>
<dbReference type="PANTHER" id="PTHR47165:SF4">
    <property type="entry name" value="OS03G0429900 PROTEIN"/>
    <property type="match status" value="1"/>
</dbReference>
<evidence type="ECO:0000259" key="12">
    <source>
        <dbReference type="Pfam" id="PF04057"/>
    </source>
</evidence>
<feature type="domain" description="Replication factor A C-terminal" evidence="13">
    <location>
        <begin position="471"/>
        <end position="617"/>
    </location>
</feature>
<dbReference type="GO" id="GO:0005634">
    <property type="term" value="C:nucleus"/>
    <property type="evidence" value="ECO:0007669"/>
    <property type="project" value="UniProtKB-SubCell"/>
</dbReference>
<dbReference type="Pfam" id="PF01336">
    <property type="entry name" value="tRNA_anti-codon"/>
    <property type="match status" value="1"/>
</dbReference>
<dbReference type="CDD" id="cd04476">
    <property type="entry name" value="RPA1_DBD_C"/>
    <property type="match status" value="1"/>
</dbReference>
<keyword evidence="8 9" id="KW-0539">Nucleus</keyword>
<comment type="subcellular location">
    <subcellularLocation>
        <location evidence="1 9">Nucleus</location>
    </subcellularLocation>
</comment>
<dbReference type="Proteomes" id="UP001230188">
    <property type="component" value="Unassembled WGS sequence"/>
</dbReference>
<dbReference type="Pfam" id="PF04057">
    <property type="entry name" value="Rep-A_N"/>
    <property type="match status" value="1"/>
</dbReference>
<feature type="domain" description="OB" evidence="11">
    <location>
        <begin position="187"/>
        <end position="266"/>
    </location>
</feature>
<feature type="compositionally biased region" description="Basic and acidic residues" evidence="10">
    <location>
        <begin position="449"/>
        <end position="462"/>
    </location>
</feature>
<evidence type="ECO:0000256" key="9">
    <source>
        <dbReference type="RuleBase" id="RU364130"/>
    </source>
</evidence>
<dbReference type="FunFam" id="2.40.50.140:FF:000041">
    <property type="entry name" value="Replication protein A subunit"/>
    <property type="match status" value="1"/>
</dbReference>
<comment type="caution">
    <text evidence="15">The sequence shown here is derived from an EMBL/GenBank/DDBJ whole genome shotgun (WGS) entry which is preliminary data.</text>
</comment>
<evidence type="ECO:0000256" key="2">
    <source>
        <dbReference type="ARBA" id="ARBA00005690"/>
    </source>
</evidence>
<feature type="domain" description="Replication protein A OB" evidence="14">
    <location>
        <begin position="305"/>
        <end position="393"/>
    </location>
</feature>
<dbReference type="InterPro" id="IPR004365">
    <property type="entry name" value="NA-bd_OB_tRNA"/>
</dbReference>
<dbReference type="EMBL" id="JAQMWT010000125">
    <property type="protein sequence ID" value="KAJ8609960.1"/>
    <property type="molecule type" value="Genomic_DNA"/>
</dbReference>
<keyword evidence="6 9" id="KW-0862">Zinc</keyword>
<feature type="compositionally biased region" description="Polar residues" evidence="10">
    <location>
        <begin position="426"/>
        <end position="443"/>
    </location>
</feature>
<dbReference type="Gene3D" id="2.40.50.140">
    <property type="entry name" value="Nucleic acid-binding proteins"/>
    <property type="match status" value="4"/>
</dbReference>
<evidence type="ECO:0000313" key="15">
    <source>
        <dbReference type="EMBL" id="KAJ8609960.1"/>
    </source>
</evidence>
<keyword evidence="3 9" id="KW-0235">DNA replication</keyword>
<dbReference type="GO" id="GO:0003677">
    <property type="term" value="F:DNA binding"/>
    <property type="evidence" value="ECO:0007669"/>
    <property type="project" value="UniProtKB-KW"/>
</dbReference>
<evidence type="ECO:0000256" key="7">
    <source>
        <dbReference type="ARBA" id="ARBA00023125"/>
    </source>
</evidence>
<organism evidence="15 16">
    <name type="scientific">Chrysophaeum taylorii</name>
    <dbReference type="NCBI Taxonomy" id="2483200"/>
    <lineage>
        <taxon>Eukaryota</taxon>
        <taxon>Sar</taxon>
        <taxon>Stramenopiles</taxon>
        <taxon>Ochrophyta</taxon>
        <taxon>Pelagophyceae</taxon>
        <taxon>Pelagomonadales</taxon>
        <taxon>Pelagomonadaceae</taxon>
        <taxon>Chrysophaeum</taxon>
    </lineage>
</organism>
<evidence type="ECO:0000259" key="14">
    <source>
        <dbReference type="Pfam" id="PF16900"/>
    </source>
</evidence>
<dbReference type="InterPro" id="IPR031657">
    <property type="entry name" value="REPA_OB_2"/>
</dbReference>